<dbReference type="PANTHER" id="PTHR43194">
    <property type="entry name" value="HYDROLASE ALPHA/BETA FOLD FAMILY"/>
    <property type="match status" value="1"/>
</dbReference>
<keyword evidence="3" id="KW-1185">Reference proteome</keyword>
<keyword evidence="2" id="KW-0575">Peroxidase</keyword>
<dbReference type="RefSeq" id="WP_091646286.1">
    <property type="nucleotide sequence ID" value="NZ_FOEG01000013.1"/>
</dbReference>
<gene>
    <name evidence="2" type="ORF">SAMN04488052_11391</name>
</gene>
<keyword evidence="2" id="KW-0560">Oxidoreductase</keyword>
<dbReference type="PRINTS" id="PR00111">
    <property type="entry name" value="ABHYDROLASE"/>
</dbReference>
<protein>
    <submittedName>
        <fullName evidence="2">Non-heme chloroperoxidase</fullName>
    </submittedName>
</protein>
<dbReference type="Pfam" id="PF00561">
    <property type="entry name" value="Abhydrolase_1"/>
    <property type="match status" value="1"/>
</dbReference>
<dbReference type="InterPro" id="IPR000073">
    <property type="entry name" value="AB_hydrolase_1"/>
</dbReference>
<dbReference type="AlphaFoldDB" id="A0A1H8VMF7"/>
<proteinExistence type="predicted"/>
<dbReference type="InterPro" id="IPR050228">
    <property type="entry name" value="Carboxylesterase_BioH"/>
</dbReference>
<dbReference type="SUPFAM" id="SSF53474">
    <property type="entry name" value="alpha/beta-Hydrolases"/>
    <property type="match status" value="1"/>
</dbReference>
<dbReference type="GO" id="GO:0004601">
    <property type="term" value="F:peroxidase activity"/>
    <property type="evidence" value="ECO:0007669"/>
    <property type="project" value="UniProtKB-KW"/>
</dbReference>
<dbReference type="PANTHER" id="PTHR43194:SF2">
    <property type="entry name" value="PEROXISOMAL MEMBRANE PROTEIN LPX1"/>
    <property type="match status" value="1"/>
</dbReference>
<sequence length="301" mass="32136">MSAGQRLPGTPEPMYTIDTDAGLRLAADAWGDPDAPLVMLLHGGGQTRHAWKGAGEALGAAGYRAVAFDARGHGDSDWAGEGGYEQGVMVDDLNAVIRAFGDRPAALVGASMGGGVGLLAAGEQRSDVAALVLVDIAPQMEQDGVARIMAFMQRHAGGFASLDEVAEAIQDYQPHRRRSANPDGLAKNVRQGADGRYYWHWDPAFLQVRRDFEARRQRLESSARQLRVPTLLVRGALSDVLSEEGVQAFLADCPHAEYVNVSDARHMVAGDGNDIFLDSVRAFLGREVASESGARGATGQR</sequence>
<dbReference type="OrthoDB" id="4269629at2"/>
<dbReference type="STRING" id="406100.SAMN04488052_11391"/>
<evidence type="ECO:0000313" key="3">
    <source>
        <dbReference type="Proteomes" id="UP000199657"/>
    </source>
</evidence>
<feature type="domain" description="AB hydrolase-1" evidence="1">
    <location>
        <begin position="36"/>
        <end position="268"/>
    </location>
</feature>
<accession>A0A1H8VMF7</accession>
<evidence type="ECO:0000259" key="1">
    <source>
        <dbReference type="Pfam" id="PF00561"/>
    </source>
</evidence>
<name>A0A1H8VMF7_9GAMM</name>
<dbReference type="EMBL" id="FOEG01000013">
    <property type="protein sequence ID" value="SEP16490.1"/>
    <property type="molecule type" value="Genomic_DNA"/>
</dbReference>
<dbReference type="Gene3D" id="3.40.50.1820">
    <property type="entry name" value="alpha/beta hydrolase"/>
    <property type="match status" value="1"/>
</dbReference>
<evidence type="ECO:0000313" key="2">
    <source>
        <dbReference type="EMBL" id="SEP16490.1"/>
    </source>
</evidence>
<dbReference type="Proteomes" id="UP000199657">
    <property type="component" value="Unassembled WGS sequence"/>
</dbReference>
<organism evidence="2 3">
    <name type="scientific">Aquisalimonas asiatica</name>
    <dbReference type="NCBI Taxonomy" id="406100"/>
    <lineage>
        <taxon>Bacteria</taxon>
        <taxon>Pseudomonadati</taxon>
        <taxon>Pseudomonadota</taxon>
        <taxon>Gammaproteobacteria</taxon>
        <taxon>Chromatiales</taxon>
        <taxon>Ectothiorhodospiraceae</taxon>
        <taxon>Aquisalimonas</taxon>
    </lineage>
</organism>
<dbReference type="InterPro" id="IPR029058">
    <property type="entry name" value="AB_hydrolase_fold"/>
</dbReference>
<reference evidence="2 3" key="1">
    <citation type="submission" date="2016-10" db="EMBL/GenBank/DDBJ databases">
        <authorList>
            <person name="de Groot N.N."/>
        </authorList>
    </citation>
    <scope>NUCLEOTIDE SEQUENCE [LARGE SCALE GENOMIC DNA]</scope>
    <source>
        <strain evidence="2 3">CGMCC 1.6291</strain>
    </source>
</reference>